<accession>L7FMJ1</accession>
<proteinExistence type="predicted"/>
<dbReference type="Proteomes" id="UP000014680">
    <property type="component" value="Unassembled WGS sequence"/>
</dbReference>
<dbReference type="Gene3D" id="2.10.220.10">
    <property type="entry name" value="Hormone Receptor, Insulin-like Growth Factor Receptor 1, Chain A, domain 2"/>
    <property type="match status" value="1"/>
</dbReference>
<dbReference type="PANTHER" id="PTHR45756">
    <property type="entry name" value="PALMITOYLTRANSFERASE"/>
    <property type="match status" value="1"/>
</dbReference>
<protein>
    <submittedName>
        <fullName evidence="1">Uncharacterized protein</fullName>
    </submittedName>
</protein>
<keyword evidence="2" id="KW-1185">Reference proteome</keyword>
<dbReference type="SUPFAM" id="SSF57184">
    <property type="entry name" value="Growth factor receptor domain"/>
    <property type="match status" value="1"/>
</dbReference>
<evidence type="ECO:0000313" key="1">
    <source>
        <dbReference type="EMBL" id="ELP89371.1"/>
    </source>
</evidence>
<dbReference type="InterPro" id="IPR009030">
    <property type="entry name" value="Growth_fac_rcpt_cys_sf"/>
</dbReference>
<evidence type="ECO:0000313" key="2">
    <source>
        <dbReference type="Proteomes" id="UP000014680"/>
    </source>
</evidence>
<reference evidence="1 2" key="1">
    <citation type="submission" date="2012-10" db="EMBL/GenBank/DDBJ databases">
        <authorList>
            <person name="Zafar N."/>
            <person name="Inman J."/>
            <person name="Hall N."/>
            <person name="Lorenzi H."/>
            <person name="Caler E."/>
        </authorList>
    </citation>
    <scope>NUCLEOTIDE SEQUENCE [LARGE SCALE GENOMIC DNA]</scope>
    <source>
        <strain evidence="1 2">IP1</strain>
    </source>
</reference>
<feature type="non-terminal residue" evidence="1">
    <location>
        <position position="1"/>
    </location>
</feature>
<dbReference type="PANTHER" id="PTHR45756:SF1">
    <property type="entry name" value="PROTEIN KINASE DOMAIN CONTAINING PROTEIN"/>
    <property type="match status" value="1"/>
</dbReference>
<gene>
    <name evidence="1" type="ORF">EIN_293400</name>
</gene>
<dbReference type="VEuPathDB" id="AmoebaDB:EIN_293400"/>
<dbReference type="AlphaFoldDB" id="L7FMJ1"/>
<dbReference type="GeneID" id="14888355"/>
<dbReference type="RefSeq" id="XP_004256142.1">
    <property type="nucleotide sequence ID" value="XM_004256094.1"/>
</dbReference>
<name>L7FMJ1_ENTIV</name>
<sequence>MCISPCNRCYNTTYCLSCDSQYYLSSSFTCEPLGDLSTKCELTLPTGSGCAICKDKYYKRETDCIACDESCGTCVDGDSCLSCQTEYFKLYNTENKLCVSYDNLTNCETKTSIGCLKCVNGYYLDNYICETCFENCISCDNYQNCNNCVEKDFVLVDSECVSYKSVEFCLSANNSKCIKCDGFYKPSEAGDHDQATYFQFLPIFKKQTIKHTKNKQDTKN</sequence>
<dbReference type="InterPro" id="IPR053215">
    <property type="entry name" value="TKL_Ser/Thr_kinase"/>
</dbReference>
<dbReference type="KEGG" id="eiv:EIN_293400"/>
<dbReference type="OrthoDB" id="27422at2759"/>
<organism evidence="1 2">
    <name type="scientific">Entamoeba invadens IP1</name>
    <dbReference type="NCBI Taxonomy" id="370355"/>
    <lineage>
        <taxon>Eukaryota</taxon>
        <taxon>Amoebozoa</taxon>
        <taxon>Evosea</taxon>
        <taxon>Archamoebae</taxon>
        <taxon>Mastigamoebida</taxon>
        <taxon>Entamoebidae</taxon>
        <taxon>Entamoeba</taxon>
    </lineage>
</organism>
<dbReference type="EMBL" id="KB206632">
    <property type="protein sequence ID" value="ELP89371.1"/>
    <property type="molecule type" value="Genomic_DNA"/>
</dbReference>